<comment type="caution">
    <text evidence="2">The sequence shown here is derived from an EMBL/GenBank/DDBJ whole genome shotgun (WGS) entry which is preliminary data.</text>
</comment>
<feature type="transmembrane region" description="Helical" evidence="1">
    <location>
        <begin position="261"/>
        <end position="283"/>
    </location>
</feature>
<dbReference type="NCBIfam" id="TIGR04112">
    <property type="entry name" value="seleno_YedE"/>
    <property type="match status" value="1"/>
</dbReference>
<keyword evidence="1" id="KW-0472">Membrane</keyword>
<accession>A0A644X9I0</accession>
<sequence length="351" mass="35989">MQEKRNLIIAGSIFGVLAVGLVALGNPANMGFCIACFYRDLAGSLGLHSAGVVQYARPEIMGLILGSFVISLIKGEFKSRGGSSPVLRFIIAFFVMIGALVFLGCPFRMILRLAGGDLNALVALFGFASGIGVGGILLNKGFSLGRSYPQARAEGTAFSAAALVMVVIAVFLPMLLKASTSGPGSQHAPILISLAAGLIVGSLAQRTRLCMAGGIRDLFLFKDPTLLLGSAAVLVVALILNVATGSFKLGFTGQPIAHTQWLWNFLGMGLVGYGSVLLGGCPLRQTILAGEGNSDSAVTVLGFLAGAAVSHNFGLASSGQGATTAGKIATLVGFAVITLIALAVMKKQARS</sequence>
<keyword evidence="1" id="KW-0812">Transmembrane</keyword>
<feature type="transmembrane region" description="Helical" evidence="1">
    <location>
        <begin position="188"/>
        <end position="205"/>
    </location>
</feature>
<dbReference type="InterPro" id="IPR026366">
    <property type="entry name" value="Seleno_YedE"/>
</dbReference>
<dbReference type="Pfam" id="PF04143">
    <property type="entry name" value="Sulf_transp"/>
    <property type="match status" value="1"/>
</dbReference>
<dbReference type="EMBL" id="VSSQ01001757">
    <property type="protein sequence ID" value="MPM10913.1"/>
    <property type="molecule type" value="Genomic_DNA"/>
</dbReference>
<protein>
    <submittedName>
        <fullName evidence="2">Uncharacterized protein</fullName>
    </submittedName>
</protein>
<gene>
    <name evidence="2" type="ORF">SDC9_57250</name>
</gene>
<proteinExistence type="predicted"/>
<evidence type="ECO:0000313" key="2">
    <source>
        <dbReference type="EMBL" id="MPM10913.1"/>
    </source>
</evidence>
<name>A0A644X9I0_9ZZZZ</name>
<feature type="transmembrane region" description="Helical" evidence="1">
    <location>
        <begin position="120"/>
        <end position="138"/>
    </location>
</feature>
<feature type="transmembrane region" description="Helical" evidence="1">
    <location>
        <begin position="158"/>
        <end position="176"/>
    </location>
</feature>
<keyword evidence="1" id="KW-1133">Transmembrane helix</keyword>
<organism evidence="2">
    <name type="scientific">bioreactor metagenome</name>
    <dbReference type="NCBI Taxonomy" id="1076179"/>
    <lineage>
        <taxon>unclassified sequences</taxon>
        <taxon>metagenomes</taxon>
        <taxon>ecological metagenomes</taxon>
    </lineage>
</organism>
<evidence type="ECO:0000256" key="1">
    <source>
        <dbReference type="SAM" id="Phobius"/>
    </source>
</evidence>
<feature type="transmembrane region" description="Helical" evidence="1">
    <location>
        <begin position="89"/>
        <end position="114"/>
    </location>
</feature>
<feature type="transmembrane region" description="Helical" evidence="1">
    <location>
        <begin position="295"/>
        <end position="316"/>
    </location>
</feature>
<dbReference type="AlphaFoldDB" id="A0A644X9I0"/>
<feature type="transmembrane region" description="Helical" evidence="1">
    <location>
        <begin position="7"/>
        <end position="25"/>
    </location>
</feature>
<reference evidence="2" key="1">
    <citation type="submission" date="2019-08" db="EMBL/GenBank/DDBJ databases">
        <authorList>
            <person name="Kucharzyk K."/>
            <person name="Murdoch R.W."/>
            <person name="Higgins S."/>
            <person name="Loffler F."/>
        </authorList>
    </citation>
    <scope>NUCLEOTIDE SEQUENCE</scope>
</reference>
<feature type="transmembrane region" description="Helical" evidence="1">
    <location>
        <begin position="226"/>
        <end position="249"/>
    </location>
</feature>
<feature type="transmembrane region" description="Helical" evidence="1">
    <location>
        <begin position="328"/>
        <end position="345"/>
    </location>
</feature>
<dbReference type="InterPro" id="IPR007272">
    <property type="entry name" value="Sulf_transp_TsuA/YedE"/>
</dbReference>
<feature type="transmembrane region" description="Helical" evidence="1">
    <location>
        <begin position="60"/>
        <end position="77"/>
    </location>
</feature>